<reference evidence="8" key="1">
    <citation type="submission" date="2023-08" db="EMBL/GenBank/DDBJ databases">
        <title>Pelteobagrus vachellii genome.</title>
        <authorList>
            <person name="Liu H."/>
        </authorList>
    </citation>
    <scope>NUCLEOTIDE SEQUENCE</scope>
    <source>
        <strain evidence="8">PRFRI_2022a</strain>
        <tissue evidence="8">Muscle</tissue>
    </source>
</reference>
<feature type="compositionally biased region" description="Polar residues" evidence="6">
    <location>
        <begin position="439"/>
        <end position="455"/>
    </location>
</feature>
<dbReference type="Pfam" id="PF03832">
    <property type="entry name" value="WSK"/>
    <property type="match status" value="1"/>
</dbReference>
<evidence type="ECO:0000256" key="3">
    <source>
        <dbReference type="ARBA" id="ARBA00022860"/>
    </source>
</evidence>
<dbReference type="GO" id="GO:0007165">
    <property type="term" value="P:signal transduction"/>
    <property type="evidence" value="ECO:0007669"/>
    <property type="project" value="TreeGrafter"/>
</dbReference>
<feature type="region of interest" description="Disordered" evidence="6">
    <location>
        <begin position="2034"/>
        <end position="2062"/>
    </location>
</feature>
<dbReference type="InterPro" id="IPR028540">
    <property type="entry name" value="AKAP12"/>
</dbReference>
<comment type="caution">
    <text evidence="8">The sequence shown here is derived from an EMBL/GenBank/DDBJ whole genome shotgun (WGS) entry which is preliminary data.</text>
</comment>
<keyword evidence="9" id="KW-1185">Reference proteome</keyword>
<feature type="compositionally biased region" description="Basic and acidic residues" evidence="6">
    <location>
        <begin position="315"/>
        <end position="324"/>
    </location>
</feature>
<evidence type="ECO:0000313" key="9">
    <source>
        <dbReference type="Proteomes" id="UP001187315"/>
    </source>
</evidence>
<evidence type="ECO:0000256" key="5">
    <source>
        <dbReference type="ARBA" id="ARBA00023288"/>
    </source>
</evidence>
<sequence length="2104" mass="233200">MGATLSEQRDSKCEEDEEPHSGQDEVLKDSAGNEKNGKLSSQNEKTESQTDEMNSQTDERDLVDVGSGFVTLKEDASDMTDSIQDDVSDYMSKKMNNTDDSEIVKEENESNNKVKDTEIGFKKIFRLGGFKLTLKKDKVEKIDTDEPIESEQDRNAASPSEESWDTTDVNAVSTNEQDEEEINNERIRGDANAKESPETQFNEPREETTPEKGLMVDVPQCPKSEEPMSPVKRFFSQGILASLRKKKKEEGDPKENENKLKSLNKMVEKETTKEDTTCTCLDVSNGKIVEDKDVQLYKKDESKHAAEGDIMNSLEQDKVQESPFRRIFRKLSTRRQSETKPGDTNSLDPEENSSENPQLSTELFKSQKEQETKVVETQPVDEMMDMSHEESKKKSDSAVSWENLICVRSAKTRSRKTSDSEDETQDKGEVPRRTIESPFESSTEGDYLTSSNEQGASPVEDDSGSTWKSFKKLVTPKRRSRMEESGSFDQMLSDTDISKDESSCSLRKLISGRKKIKSDGQQEIISSDEGSKGTGTDIEDDETPGVVPLCEYEMAEPKMLKVTTDEMKRESKKEKEMQPIIEEVKSTQMQPLNNVKPLSFDSGLSDVPIPTEYMEELTEFLSKHQQLSDIPEEGIIEESVATPLSFIEWTTQYDTLADDIVDMTADAVTAPEHVSEYTEDDTSEMVSAVSQLSESPKTSGNVTPLSRDMRYISHHMRESDTIFQDVVESINMVPSILSTTTQDKVPEAQGVSVSQFIVESTTTTETKVLVTHKKEEATSICIGIVCKEIRAAEVVSSLPLIEGISEITHAVPIEFVCGDLAEESKVAGIANDNVNEAEINEIKTMLHEVLLLDEQSTILAETARKSKQQFIMVETVQEELSLMLQMEDVEHDSTKTLNGIHECTPVHAAVYCGSQLLEEQIILQNMNTPETEGPIHPALEEPVYEKLTKNTCIPFEVKNVHRIPDVVSSAADVEQYVQGTEVTKPVLHSVVTSESDPALNQTSSITDAGVLVSDVKCLETTAPFSSFIPISDSIKREMDLESEAQMKNDPSQHFVDSLTIQINNTVLQTENKNAETVPVLSTTTCSANSFKNIEIIEEVEKVKQKIEPTAEMIEEIGDENVIYNYEAENLSEIIDKPTEEKEGKESEWNTLVRESSLPVATTNEECAVKDRSEFFLGLKKEHTEADTLPIEVYKRKQAAGDEIDMLTLNPAETGEVTKKPPAISEQTGVDEENPDYGLKPPATDKMITDEQTTAVASYDSAKLEAVKRSCVVDEPEKLLASGQEYNETANPEITIELETVEFTSSPVETFPEDKTQLDPDEPQREVLLSNQEQYKATESSHAPYEENNEAGEAMVRMTVSVSTFMYEEDKRVDCTEQPAAILQCFNEINRVSLLDQSVMSDIHLAEKLEDNETAKPEVNAEIITEHQEAGETLKMSLKFEPRLNTEQPQKEFLFLKQEESQAPESSHEPYNQNNQLIGAAEISKITSSIIYVEETGVECKISDQPVNAGQGVDGEAVKTMEHVSKILPNDEAESCVISETEGSEHVMEVIKATSEVSVEVVTEHEVKMTVDFEENIVSPDAIQKDVSEIDMENAADAEKNTGLTAELKLNMETPTINSEGQTVLTSQQVAESSIVTENKNKPEVLTHEMNELEAETLKVAESKADIIFVSETPVVASPVDTPLVISTEKAVNIEALALTSVINKLQSDLKSVTEPEISTGTKQHGTPTVVSEIQTVTGLSLAQTAALSPILKEVSEKEDVNINRPVIVEVTEPKLKMFMVTDTISHTSTEDPALDVKTMEILALETDTLVRTCVEKDGEAQGSDKTSIKEDADIDSLVLTSRVSKAQLKTLVELRAADIPVSQKPTDGQLIQEPEMLMVAQKIKETILETPDAVDVTALKIPVEQGQREEVTKQIVKSAVLSSAKPEFEITSLKKDIVSFVPTLTEEQTAAFFVKLPTASEASVVETPTLDPAEVQRPTVISVIETLPVTRAVKEVEMQVTGPEVKERHRDAQAALNIEVKHQPLTKVNVTGLIEQVPEDVGNTANPKEDSKSSEERSGRLKEVSVPIIKIVESLPGVDDDIWEDANEDVRDDQCSSTKASDSL</sequence>
<dbReference type="GO" id="GO:0016020">
    <property type="term" value="C:membrane"/>
    <property type="evidence" value="ECO:0007669"/>
    <property type="project" value="UniProtKB-SubCell"/>
</dbReference>
<gene>
    <name evidence="8" type="ORF">Q7C36_011701</name>
</gene>
<evidence type="ECO:0000259" key="7">
    <source>
        <dbReference type="PROSITE" id="PS51893"/>
    </source>
</evidence>
<dbReference type="GO" id="GO:0090036">
    <property type="term" value="P:regulation of protein kinase C signaling"/>
    <property type="evidence" value="ECO:0007669"/>
    <property type="project" value="InterPro"/>
</dbReference>
<feature type="compositionally biased region" description="Basic and acidic residues" evidence="6">
    <location>
        <begin position="425"/>
        <end position="435"/>
    </location>
</feature>
<feature type="region of interest" description="Disordered" evidence="6">
    <location>
        <begin position="2080"/>
        <end position="2104"/>
    </location>
</feature>
<feature type="compositionally biased region" description="Basic residues" evidence="6">
    <location>
        <begin position="469"/>
        <end position="480"/>
    </location>
</feature>
<evidence type="ECO:0000256" key="6">
    <source>
        <dbReference type="SAM" id="MobiDB-lite"/>
    </source>
</evidence>
<dbReference type="PROSITE" id="PS51893">
    <property type="entry name" value="AKAP_CAM_BD"/>
    <property type="match status" value="1"/>
</dbReference>
<evidence type="ECO:0000313" key="8">
    <source>
        <dbReference type="EMBL" id="KAK2843486.1"/>
    </source>
</evidence>
<feature type="region of interest" description="Disordered" evidence="6">
    <location>
        <begin position="300"/>
        <end position="545"/>
    </location>
</feature>
<dbReference type="EMBL" id="JAVHJS010000011">
    <property type="protein sequence ID" value="KAK2843486.1"/>
    <property type="molecule type" value="Genomic_DNA"/>
</dbReference>
<feature type="domain" description="A kinase-anchoring proteins AKAP-5 and AKAP-12 calmodulin (CaM)-binding" evidence="7">
    <location>
        <begin position="464"/>
        <end position="484"/>
    </location>
</feature>
<keyword evidence="5" id="KW-0449">Lipoprotein</keyword>
<feature type="compositionally biased region" description="Basic and acidic residues" evidence="6">
    <location>
        <begin position="385"/>
        <end position="396"/>
    </location>
</feature>
<feature type="compositionally biased region" description="Basic and acidic residues" evidence="6">
    <location>
        <begin position="365"/>
        <end position="374"/>
    </location>
</feature>
<evidence type="ECO:0000256" key="2">
    <source>
        <dbReference type="ARBA" id="ARBA00022553"/>
    </source>
</evidence>
<organism evidence="8 9">
    <name type="scientific">Tachysurus vachellii</name>
    <name type="common">Darkbarbel catfish</name>
    <name type="synonym">Pelteobagrus vachellii</name>
    <dbReference type="NCBI Taxonomy" id="175792"/>
    <lineage>
        <taxon>Eukaryota</taxon>
        <taxon>Metazoa</taxon>
        <taxon>Chordata</taxon>
        <taxon>Craniata</taxon>
        <taxon>Vertebrata</taxon>
        <taxon>Euteleostomi</taxon>
        <taxon>Actinopterygii</taxon>
        <taxon>Neopterygii</taxon>
        <taxon>Teleostei</taxon>
        <taxon>Ostariophysi</taxon>
        <taxon>Siluriformes</taxon>
        <taxon>Bagridae</taxon>
        <taxon>Tachysurus</taxon>
    </lineage>
</organism>
<dbReference type="GO" id="GO:0005516">
    <property type="term" value="F:calmodulin binding"/>
    <property type="evidence" value="ECO:0007669"/>
    <property type="project" value="UniProtKB-KW"/>
</dbReference>
<evidence type="ECO:0000256" key="1">
    <source>
        <dbReference type="ARBA" id="ARBA00004635"/>
    </source>
</evidence>
<feature type="region of interest" description="Disordered" evidence="6">
    <location>
        <begin position="138"/>
        <end position="232"/>
    </location>
</feature>
<proteinExistence type="predicted"/>
<evidence type="ECO:0000256" key="4">
    <source>
        <dbReference type="ARBA" id="ARBA00023136"/>
    </source>
</evidence>
<feature type="compositionally biased region" description="Basic and acidic residues" evidence="6">
    <location>
        <begin position="183"/>
        <end position="210"/>
    </location>
</feature>
<dbReference type="GO" id="GO:0051018">
    <property type="term" value="F:protein kinase A binding"/>
    <property type="evidence" value="ECO:0007669"/>
    <property type="project" value="InterPro"/>
</dbReference>
<dbReference type="PANTHER" id="PTHR23209:SF4">
    <property type="entry name" value="A-KINASE ANCHOR PROTEIN 12"/>
    <property type="match status" value="1"/>
</dbReference>
<feature type="region of interest" description="Disordered" evidence="6">
    <location>
        <begin position="1"/>
        <end position="66"/>
    </location>
</feature>
<feature type="compositionally biased region" description="Basic and acidic residues" evidence="6">
    <location>
        <begin position="2047"/>
        <end position="2062"/>
    </location>
</feature>
<dbReference type="PANTHER" id="PTHR23209">
    <property type="entry name" value="A-KINASE ANCHOR PROTEIN 12"/>
    <property type="match status" value="1"/>
</dbReference>
<dbReference type="Proteomes" id="UP001187315">
    <property type="component" value="Unassembled WGS sequence"/>
</dbReference>
<keyword evidence="2" id="KW-0597">Phosphoprotein</keyword>
<feature type="compositionally biased region" description="Polar residues" evidence="6">
    <location>
        <begin position="354"/>
        <end position="364"/>
    </location>
</feature>
<feature type="compositionally biased region" description="Basic and acidic residues" evidence="6">
    <location>
        <begin position="248"/>
        <end position="276"/>
    </location>
</feature>
<feature type="compositionally biased region" description="Polar residues" evidence="6">
    <location>
        <begin position="155"/>
        <end position="175"/>
    </location>
</feature>
<dbReference type="InterPro" id="IPR001573">
    <property type="entry name" value="AKAP_WSK"/>
</dbReference>
<name>A0AA88MRP9_TACVA</name>
<keyword evidence="3" id="KW-0112">Calmodulin-binding</keyword>
<comment type="subcellular location">
    <subcellularLocation>
        <location evidence="1">Membrane</location>
        <topology evidence="1">Lipid-anchor</topology>
    </subcellularLocation>
</comment>
<keyword evidence="4" id="KW-0472">Membrane</keyword>
<feature type="compositionally biased region" description="Polar residues" evidence="6">
    <location>
        <begin position="2095"/>
        <end position="2104"/>
    </location>
</feature>
<accession>A0AA88MRP9</accession>
<dbReference type="GO" id="GO:0005737">
    <property type="term" value="C:cytoplasm"/>
    <property type="evidence" value="ECO:0007669"/>
    <property type="project" value="TreeGrafter"/>
</dbReference>
<feature type="compositionally biased region" description="Basic and acidic residues" evidence="6">
    <location>
        <begin position="19"/>
        <end position="37"/>
    </location>
</feature>
<protein>
    <recommendedName>
        <fullName evidence="7">A kinase-anchoring proteins AKAP-5 and AKAP-12 calmodulin (CaM)-binding domain-containing protein</fullName>
    </recommendedName>
</protein>
<dbReference type="GO" id="GO:0010739">
    <property type="term" value="P:positive regulation of protein kinase A signaling"/>
    <property type="evidence" value="ECO:0007669"/>
    <property type="project" value="InterPro"/>
</dbReference>
<feature type="region of interest" description="Disordered" evidence="6">
    <location>
        <begin position="244"/>
        <end position="276"/>
    </location>
</feature>